<protein>
    <submittedName>
        <fullName evidence="2">Sulfotransferase</fullName>
    </submittedName>
</protein>
<sequence>MTEIPYRDRFDRPTLILSSPRSGSTLLFETLAHARGLFTVGDESHGLIERIPGLGPFTRGWDSNRLTEHDLNPEVAERLAQSFYEALRDRAGARPEGRVRMLEKTPKNALRIPFFRALWPDAKFIYLYRDPRQTLASMMRGWESGRFRTYPRLPDWTGPSWSFLLVPGWESLRNLPGPEIVARQWAITTTILVRDLEELPPDQVRVLDYDEFLASPQQSVERLASSLELGWDRELPATLPPSRMTLTAPRQDKWRSLESEIEAVRPLFATADDLARDFIARVKKSSGDACASRE</sequence>
<dbReference type="RefSeq" id="WP_249830299.1">
    <property type="nucleotide sequence ID" value="NZ_JAMGBE010000001.1"/>
</dbReference>
<evidence type="ECO:0000256" key="1">
    <source>
        <dbReference type="ARBA" id="ARBA00022679"/>
    </source>
</evidence>
<dbReference type="Proteomes" id="UP001165342">
    <property type="component" value="Unassembled WGS sequence"/>
</dbReference>
<evidence type="ECO:0000313" key="2">
    <source>
        <dbReference type="EMBL" id="MCL6728796.1"/>
    </source>
</evidence>
<comment type="caution">
    <text evidence="2">The sequence shown here is derived from an EMBL/GenBank/DDBJ whole genome shotgun (WGS) entry which is preliminary data.</text>
</comment>
<accession>A0ABT0RZH2</accession>
<organism evidence="2 3">
    <name type="scientific">Sphingomonas hankyongi</name>
    <dbReference type="NCBI Taxonomy" id="2908209"/>
    <lineage>
        <taxon>Bacteria</taxon>
        <taxon>Pseudomonadati</taxon>
        <taxon>Pseudomonadota</taxon>
        <taxon>Alphaproteobacteria</taxon>
        <taxon>Sphingomonadales</taxon>
        <taxon>Sphingomonadaceae</taxon>
        <taxon>Sphingomonas</taxon>
    </lineage>
</organism>
<dbReference type="PANTHER" id="PTHR12788">
    <property type="entry name" value="PROTEIN-TYROSINE SULFOTRANSFERASE 2"/>
    <property type="match status" value="1"/>
</dbReference>
<proteinExistence type="predicted"/>
<gene>
    <name evidence="2" type="ORF">LZ538_01845</name>
</gene>
<dbReference type="EMBL" id="JAMGBE010000001">
    <property type="protein sequence ID" value="MCL6728796.1"/>
    <property type="molecule type" value="Genomic_DNA"/>
</dbReference>
<dbReference type="Gene3D" id="3.40.50.300">
    <property type="entry name" value="P-loop containing nucleotide triphosphate hydrolases"/>
    <property type="match status" value="1"/>
</dbReference>
<dbReference type="InterPro" id="IPR027417">
    <property type="entry name" value="P-loop_NTPase"/>
</dbReference>
<reference evidence="2" key="1">
    <citation type="submission" date="2022-05" db="EMBL/GenBank/DDBJ databases">
        <authorList>
            <person name="Jo J.-H."/>
            <person name="Im W.-T."/>
        </authorList>
    </citation>
    <scope>NUCLEOTIDE SEQUENCE</scope>
    <source>
        <strain evidence="2">SE220</strain>
    </source>
</reference>
<dbReference type="SUPFAM" id="SSF52540">
    <property type="entry name" value="P-loop containing nucleoside triphosphate hydrolases"/>
    <property type="match status" value="1"/>
</dbReference>
<dbReference type="Pfam" id="PF13469">
    <property type="entry name" value="Sulfotransfer_3"/>
    <property type="match status" value="1"/>
</dbReference>
<keyword evidence="1" id="KW-0808">Transferase</keyword>
<dbReference type="InterPro" id="IPR026634">
    <property type="entry name" value="TPST-like"/>
</dbReference>
<name>A0ABT0RZH2_9SPHN</name>
<dbReference type="PANTHER" id="PTHR12788:SF10">
    <property type="entry name" value="PROTEIN-TYROSINE SULFOTRANSFERASE"/>
    <property type="match status" value="1"/>
</dbReference>
<keyword evidence="3" id="KW-1185">Reference proteome</keyword>
<evidence type="ECO:0000313" key="3">
    <source>
        <dbReference type="Proteomes" id="UP001165342"/>
    </source>
</evidence>